<evidence type="ECO:0000313" key="3">
    <source>
        <dbReference type="Proteomes" id="UP000001876"/>
    </source>
</evidence>
<feature type="compositionally biased region" description="Basic residues" evidence="1">
    <location>
        <begin position="1"/>
        <end position="10"/>
    </location>
</feature>
<dbReference type="RefSeq" id="XP_003063486.1">
    <property type="nucleotide sequence ID" value="XM_003063440.1"/>
</dbReference>
<dbReference type="Proteomes" id="UP000001876">
    <property type="component" value="Unassembled WGS sequence"/>
</dbReference>
<evidence type="ECO:0000256" key="1">
    <source>
        <dbReference type="SAM" id="MobiDB-lite"/>
    </source>
</evidence>
<reference evidence="2 3" key="1">
    <citation type="journal article" date="2009" name="Science">
        <title>Green evolution and dynamic adaptations revealed by genomes of the marine picoeukaryotes Micromonas.</title>
        <authorList>
            <person name="Worden A.Z."/>
            <person name="Lee J.H."/>
            <person name="Mock T."/>
            <person name="Rouze P."/>
            <person name="Simmons M.P."/>
            <person name="Aerts A.L."/>
            <person name="Allen A.E."/>
            <person name="Cuvelier M.L."/>
            <person name="Derelle E."/>
            <person name="Everett M.V."/>
            <person name="Foulon E."/>
            <person name="Grimwood J."/>
            <person name="Gundlach H."/>
            <person name="Henrissat B."/>
            <person name="Napoli C."/>
            <person name="McDonald S.M."/>
            <person name="Parker M.S."/>
            <person name="Rombauts S."/>
            <person name="Salamov A."/>
            <person name="Von Dassow P."/>
            <person name="Badger J.H."/>
            <person name="Coutinho P.M."/>
            <person name="Demir E."/>
            <person name="Dubchak I."/>
            <person name="Gentemann C."/>
            <person name="Eikrem W."/>
            <person name="Gready J.E."/>
            <person name="John U."/>
            <person name="Lanier W."/>
            <person name="Lindquist E.A."/>
            <person name="Lucas S."/>
            <person name="Mayer K.F."/>
            <person name="Moreau H."/>
            <person name="Not F."/>
            <person name="Otillar R."/>
            <person name="Panaud O."/>
            <person name="Pangilinan J."/>
            <person name="Paulsen I."/>
            <person name="Piegu B."/>
            <person name="Poliakov A."/>
            <person name="Robbens S."/>
            <person name="Schmutz J."/>
            <person name="Toulza E."/>
            <person name="Wyss T."/>
            <person name="Zelensky A."/>
            <person name="Zhou K."/>
            <person name="Armbrust E.V."/>
            <person name="Bhattacharya D."/>
            <person name="Goodenough U.W."/>
            <person name="Van de Peer Y."/>
            <person name="Grigoriev I.V."/>
        </authorList>
    </citation>
    <scope>NUCLEOTIDE SEQUENCE [LARGE SCALE GENOMIC DNA]</scope>
    <source>
        <strain evidence="2 3">CCMP1545</strain>
    </source>
</reference>
<dbReference type="GeneID" id="9688725"/>
<dbReference type="AlphaFoldDB" id="C1N673"/>
<organism evidence="3">
    <name type="scientific">Micromonas pusilla (strain CCMP1545)</name>
    <name type="common">Picoplanktonic green alga</name>
    <dbReference type="NCBI Taxonomy" id="564608"/>
    <lineage>
        <taxon>Eukaryota</taxon>
        <taxon>Viridiplantae</taxon>
        <taxon>Chlorophyta</taxon>
        <taxon>Mamiellophyceae</taxon>
        <taxon>Mamiellales</taxon>
        <taxon>Mamiellaceae</taxon>
        <taxon>Micromonas</taxon>
    </lineage>
</organism>
<feature type="region of interest" description="Disordered" evidence="1">
    <location>
        <begin position="1"/>
        <end position="43"/>
    </location>
</feature>
<name>C1N673_MICPC</name>
<proteinExistence type="predicted"/>
<protein>
    <submittedName>
        <fullName evidence="2">Predicted protein</fullName>
    </submittedName>
</protein>
<accession>C1N673</accession>
<dbReference type="EMBL" id="GG663748">
    <property type="protein sequence ID" value="EEH52622.1"/>
    <property type="molecule type" value="Genomic_DNA"/>
</dbReference>
<evidence type="ECO:0000313" key="2">
    <source>
        <dbReference type="EMBL" id="EEH52622.1"/>
    </source>
</evidence>
<dbReference type="KEGG" id="mpp:MICPUCDRAFT_53180"/>
<sequence length="168" mass="17774">MTKRATRAAKRRDVSPPSPSSEQDLSFGDVHDGDGDAPTGEKSIKDVLRQLDARADATVERAALSMNVVAEDAEEAATDARDQAAGAIAHCKKVLLGPARSVVADLTARSESLLDVLKETIAGTEREHAKDAAALKEELFNLADAVGLRAVSDVYSEGQRATLADESF</sequence>
<gene>
    <name evidence="2" type="ORF">MICPUCDRAFT_53180</name>
</gene>
<keyword evidence="3" id="KW-1185">Reference proteome</keyword>